<dbReference type="InterPro" id="IPR058656">
    <property type="entry name" value="Mok11-13/Ags1-like_GH"/>
</dbReference>
<dbReference type="PANTHER" id="PTHR47182">
    <property type="entry name" value="CELL WALL ALPHA-1,3-GLUCAN SYNTHASE AGS1-RELATED"/>
    <property type="match status" value="1"/>
</dbReference>
<keyword evidence="5" id="KW-1185">Reference proteome</keyword>
<dbReference type="GO" id="GO:0009277">
    <property type="term" value="C:fungal-type cell wall"/>
    <property type="evidence" value="ECO:0007669"/>
    <property type="project" value="TreeGrafter"/>
</dbReference>
<dbReference type="AlphaFoldDB" id="A0A5B0QS94"/>
<evidence type="ECO:0000259" key="1">
    <source>
        <dbReference type="Pfam" id="PF26108"/>
    </source>
</evidence>
<organism evidence="4 5">
    <name type="scientific">Puccinia graminis f. sp. tritici</name>
    <dbReference type="NCBI Taxonomy" id="56615"/>
    <lineage>
        <taxon>Eukaryota</taxon>
        <taxon>Fungi</taxon>
        <taxon>Dikarya</taxon>
        <taxon>Basidiomycota</taxon>
        <taxon>Pucciniomycotina</taxon>
        <taxon>Pucciniomycetes</taxon>
        <taxon>Pucciniales</taxon>
        <taxon>Pucciniaceae</taxon>
        <taxon>Puccinia</taxon>
    </lineage>
</organism>
<dbReference type="Proteomes" id="UP000324748">
    <property type="component" value="Unassembled WGS sequence"/>
</dbReference>
<comment type="caution">
    <text evidence="4">The sequence shown here is derived from an EMBL/GenBank/DDBJ whole genome shotgun (WGS) entry which is preliminary data.</text>
</comment>
<dbReference type="InterPro" id="IPR058658">
    <property type="entry name" value="Mok11-13/Ags1-like_Ig_2"/>
</dbReference>
<feature type="domain" description="Mok11-13/Ags1-like Ig-like beta-sandwich" evidence="2">
    <location>
        <begin position="181"/>
        <end position="308"/>
    </location>
</feature>
<proteinExistence type="predicted"/>
<feature type="domain" description="Mok11-13/Ags1-like second Ig-like beta-sandwich" evidence="3">
    <location>
        <begin position="310"/>
        <end position="404"/>
    </location>
</feature>
<dbReference type="GO" id="GO:0070600">
    <property type="term" value="P:fungal-type cell wall (1-&gt;3)-alpha-glucan biosynthetic process"/>
    <property type="evidence" value="ECO:0007669"/>
    <property type="project" value="TreeGrafter"/>
</dbReference>
<dbReference type="Pfam" id="PF26114">
    <property type="entry name" value="Ig_2_Mok13"/>
    <property type="match status" value="1"/>
</dbReference>
<evidence type="ECO:0000313" key="5">
    <source>
        <dbReference type="Proteomes" id="UP000324748"/>
    </source>
</evidence>
<evidence type="ECO:0000259" key="3">
    <source>
        <dbReference type="Pfam" id="PF26114"/>
    </source>
</evidence>
<reference evidence="4 5" key="1">
    <citation type="submission" date="2019-05" db="EMBL/GenBank/DDBJ databases">
        <title>Emergence of the Ug99 lineage of the wheat stem rust pathogen through somatic hybridization.</title>
        <authorList>
            <person name="Li F."/>
            <person name="Upadhyaya N.M."/>
            <person name="Sperschneider J."/>
            <person name="Matny O."/>
            <person name="Nguyen-Phuc H."/>
            <person name="Mago R."/>
            <person name="Raley C."/>
            <person name="Miller M.E."/>
            <person name="Silverstein K.A.T."/>
            <person name="Henningsen E."/>
            <person name="Hirsch C.D."/>
            <person name="Visser B."/>
            <person name="Pretorius Z.A."/>
            <person name="Steffenson B.J."/>
            <person name="Schwessinger B."/>
            <person name="Dodds P.N."/>
            <person name="Figueroa M."/>
        </authorList>
    </citation>
    <scope>NUCLEOTIDE SEQUENCE [LARGE SCALE GENOMIC DNA]</scope>
    <source>
        <strain evidence="4">21-0</strain>
    </source>
</reference>
<sequence>MPLERALTGCQDEWNSLDHFDPTSPVRKVLSHFTHLRAQYPALQDGFNLAQRGNWTSFGQLPGSNMTQTEWGFWSVTRSPSDQQQFTGPNGNTTVWMLYSNLNTTKTFEFDCGTQLWISAPYPAPLTVRNLIYPYETYNLAGSKSPYYLDGKAPYRGCLQSVTMDALGFKVLVPADNWVAPLPQLVHFTPGHDARILSRSDTDSNPIAISLSFSDEMSCQSVSESLSLAYVIDPASSHQPRLNVNSATCTSIPPVPSSISSAPAAVWTWSSQIEDAPDGIYELIIKNPTNKAGLHTQSTDHLLIRKGSRDNPIAFQTTSYSKSLLQKGSDGLFQIFSNAAGADLMRYSTDFGKTWMKWQPYARAVGLPAGSFSQAQFWEGNHIRVQYWSKLAGSAAQTVDSDYGYSGTDIRTVPQLLLRGPFNQWLAEMS</sequence>
<protein>
    <submittedName>
        <fullName evidence="4">Cell wall alpha-1,3-glucan synthase ags1</fullName>
    </submittedName>
</protein>
<name>A0A5B0QS94_PUCGR</name>
<evidence type="ECO:0000313" key="4">
    <source>
        <dbReference type="EMBL" id="KAA1115813.1"/>
    </source>
</evidence>
<dbReference type="Pfam" id="PF26108">
    <property type="entry name" value="GH_Mok13"/>
    <property type="match status" value="1"/>
</dbReference>
<evidence type="ECO:0000259" key="2">
    <source>
        <dbReference type="Pfam" id="PF26111"/>
    </source>
</evidence>
<dbReference type="InterPro" id="IPR058657">
    <property type="entry name" value="Mok11-13/Ags1-like_Ig"/>
</dbReference>
<dbReference type="GO" id="GO:0047657">
    <property type="term" value="F:alpha-1,3-glucan synthase activity"/>
    <property type="evidence" value="ECO:0007669"/>
    <property type="project" value="TreeGrafter"/>
</dbReference>
<accession>A0A5B0QS94</accession>
<dbReference type="OrthoDB" id="512920at2759"/>
<dbReference type="PANTHER" id="PTHR47182:SF2">
    <property type="entry name" value="CELL WALL ALPHA-1,3-GLUCAN SYNTHASE AGS1"/>
    <property type="match status" value="1"/>
</dbReference>
<dbReference type="EMBL" id="VSWC01000011">
    <property type="protein sequence ID" value="KAA1115813.1"/>
    <property type="molecule type" value="Genomic_DNA"/>
</dbReference>
<gene>
    <name evidence="4" type="primary">AGS1_3</name>
    <name evidence="4" type="ORF">PGT21_000350</name>
</gene>
<feature type="domain" description="Mok11-13/Ags1-like GH beta-sandwich" evidence="1">
    <location>
        <begin position="47"/>
        <end position="178"/>
    </location>
</feature>
<dbReference type="Pfam" id="PF26111">
    <property type="entry name" value="Ig_Mok13"/>
    <property type="match status" value="1"/>
</dbReference>
<dbReference type="InterPro" id="IPR058655">
    <property type="entry name" value="Mok11-14/Ags1-like"/>
</dbReference>